<dbReference type="EMBL" id="JAUTBL010000001">
    <property type="protein sequence ID" value="MDQ1182880.1"/>
    <property type="molecule type" value="Genomic_DNA"/>
</dbReference>
<dbReference type="RefSeq" id="WP_306927409.1">
    <property type="nucleotide sequence ID" value="NZ_JAUTBL010000001.1"/>
</dbReference>
<accession>A0ABU0UD67</accession>
<reference evidence="4 5" key="1">
    <citation type="submission" date="2023-07" db="EMBL/GenBank/DDBJ databases">
        <title>Functional and genomic diversity of the sorghum phyllosphere microbiome.</title>
        <authorList>
            <person name="Shade A."/>
        </authorList>
    </citation>
    <scope>NUCLEOTIDE SEQUENCE [LARGE SCALE GENOMIC DNA]</scope>
    <source>
        <strain evidence="4 5">SORGH_AS_1126</strain>
    </source>
</reference>
<dbReference type="EC" id="2.7.1.15" evidence="4"/>
<evidence type="ECO:0000313" key="4">
    <source>
        <dbReference type="EMBL" id="MDQ1182880.1"/>
    </source>
</evidence>
<dbReference type="Gene3D" id="3.40.1190.20">
    <property type="match status" value="1"/>
</dbReference>
<dbReference type="GO" id="GO:0004747">
    <property type="term" value="F:ribokinase activity"/>
    <property type="evidence" value="ECO:0007669"/>
    <property type="project" value="UniProtKB-EC"/>
</dbReference>
<dbReference type="InterPro" id="IPR029056">
    <property type="entry name" value="Ribokinase-like"/>
</dbReference>
<comment type="caution">
    <text evidence="4">The sequence shown here is derived from an EMBL/GenBank/DDBJ whole genome shotgun (WGS) entry which is preliminary data.</text>
</comment>
<protein>
    <submittedName>
        <fullName evidence="4">Ribokinase</fullName>
        <ecNumber evidence="4">2.7.1.15</ecNumber>
    </submittedName>
</protein>
<dbReference type="Proteomes" id="UP001224781">
    <property type="component" value="Unassembled WGS sequence"/>
</dbReference>
<dbReference type="Pfam" id="PF00294">
    <property type="entry name" value="PfkB"/>
    <property type="match status" value="1"/>
</dbReference>
<evidence type="ECO:0000259" key="3">
    <source>
        <dbReference type="Pfam" id="PF00294"/>
    </source>
</evidence>
<organism evidence="4 5">
    <name type="scientific">Agrobacterium larrymoorei</name>
    <dbReference type="NCBI Taxonomy" id="160699"/>
    <lineage>
        <taxon>Bacteria</taxon>
        <taxon>Pseudomonadati</taxon>
        <taxon>Pseudomonadota</taxon>
        <taxon>Alphaproteobacteria</taxon>
        <taxon>Hyphomicrobiales</taxon>
        <taxon>Rhizobiaceae</taxon>
        <taxon>Rhizobium/Agrobacterium group</taxon>
        <taxon>Agrobacterium</taxon>
    </lineage>
</organism>
<evidence type="ECO:0000313" key="5">
    <source>
        <dbReference type="Proteomes" id="UP001224781"/>
    </source>
</evidence>
<feature type="domain" description="Carbohydrate kinase PfkB" evidence="3">
    <location>
        <begin position="5"/>
        <end position="283"/>
    </location>
</feature>
<dbReference type="SUPFAM" id="SSF53613">
    <property type="entry name" value="Ribokinase-like"/>
    <property type="match status" value="1"/>
</dbReference>
<keyword evidence="5" id="KW-1185">Reference proteome</keyword>
<dbReference type="InterPro" id="IPR011611">
    <property type="entry name" value="PfkB_dom"/>
</dbReference>
<name>A0ABU0UD67_9HYPH</name>
<keyword evidence="2" id="KW-0418">Kinase</keyword>
<dbReference type="PANTHER" id="PTHR10584:SF166">
    <property type="entry name" value="RIBOKINASE"/>
    <property type="match status" value="1"/>
</dbReference>
<evidence type="ECO:0000256" key="1">
    <source>
        <dbReference type="ARBA" id="ARBA00022679"/>
    </source>
</evidence>
<dbReference type="PANTHER" id="PTHR10584">
    <property type="entry name" value="SUGAR KINASE"/>
    <property type="match status" value="1"/>
</dbReference>
<evidence type="ECO:0000256" key="2">
    <source>
        <dbReference type="ARBA" id="ARBA00022777"/>
    </source>
</evidence>
<keyword evidence="1 4" id="KW-0808">Transferase</keyword>
<sequence length="299" mass="31254">MSRYLFVGDISLDLSMSAPHVPAPDEKVHCSAISEAVGGVVTNTAVAFLKAGGSPTLVTQLGDDLASRSILAHMSQYDLDFCPAMTPGTLCRVVTFLEPHGEKRLLLYPGVSIFPHADVISDLDLSDIAHIHTSFFGPAAHGLVERARSANLPWSIDLEPATFSSGIDALADALLGASVVFVNDRAAAALGDDPVAKLHSMGAQTIIRSRGAEGAELHQSGIVITARPPLGVPIIDTTGAGDCLAGWFLAGQAASWAPEVIIRRAVIAATLSCRSVGAQSGYPSLEEVKSYSVNTEEIT</sequence>
<gene>
    <name evidence="4" type="ORF">QE408_000002</name>
</gene>
<proteinExistence type="predicted"/>